<dbReference type="PANTHER" id="PTHR43685">
    <property type="entry name" value="GLYCOSYLTRANSFERASE"/>
    <property type="match status" value="1"/>
</dbReference>
<dbReference type="InterPro" id="IPR029044">
    <property type="entry name" value="Nucleotide-diphossugar_trans"/>
</dbReference>
<dbReference type="EMBL" id="JAFKCW010000005">
    <property type="protein sequence ID" value="MBN7803212.1"/>
    <property type="molecule type" value="Genomic_DNA"/>
</dbReference>
<feature type="domain" description="Glycosyltransferase 2-like" evidence="1">
    <location>
        <begin position="13"/>
        <end position="132"/>
    </location>
</feature>
<evidence type="ECO:0000259" key="1">
    <source>
        <dbReference type="Pfam" id="PF00535"/>
    </source>
</evidence>
<organism evidence="2 3">
    <name type="scientific">Algoriphagus aestuariicola</name>
    <dbReference type="NCBI Taxonomy" id="1852016"/>
    <lineage>
        <taxon>Bacteria</taxon>
        <taxon>Pseudomonadati</taxon>
        <taxon>Bacteroidota</taxon>
        <taxon>Cytophagia</taxon>
        <taxon>Cytophagales</taxon>
        <taxon>Cyclobacteriaceae</taxon>
        <taxon>Algoriphagus</taxon>
    </lineage>
</organism>
<dbReference type="InterPro" id="IPR001173">
    <property type="entry name" value="Glyco_trans_2-like"/>
</dbReference>
<dbReference type="Pfam" id="PF00535">
    <property type="entry name" value="Glycos_transf_2"/>
    <property type="match status" value="1"/>
</dbReference>
<keyword evidence="3" id="KW-1185">Reference proteome</keyword>
<dbReference type="InterPro" id="IPR050834">
    <property type="entry name" value="Glycosyltransf_2"/>
</dbReference>
<dbReference type="PANTHER" id="PTHR43685:SF2">
    <property type="entry name" value="GLYCOSYLTRANSFERASE 2-LIKE DOMAIN-CONTAINING PROTEIN"/>
    <property type="match status" value="1"/>
</dbReference>
<dbReference type="Gene3D" id="3.90.550.10">
    <property type="entry name" value="Spore Coat Polysaccharide Biosynthesis Protein SpsA, Chain A"/>
    <property type="match status" value="1"/>
</dbReference>
<accession>A0ABS3BVW2</accession>
<sequence>MRFTIGLPITKTKYLQEALDGIKNQTFTEFELIIKNNANTPEKIAEIRNICSSWIGQENVQYYESKEQLGMTANFNSIVEKAKGEYFTIMSDDDIMEPDYLMEFSQLVSKHPEVKVFHCRVQRIDGNGSLLDFSENCPEVESQIDFIYQRMRSKRTLYLSDFIVNTQALKEIGGFPRDSSGWGCDEITWTKLAYNGIGFTQKVLLKYRRFLGNFSMSKENLQKRFKDVDLMDRTISDIIKATTAKVGCIYPESYLLELNKNKIKKQKDFILEHYAKSNNILEIFVFFSKNQKELSFKGLFRVLLLKTIYRNKLYNSI</sequence>
<gene>
    <name evidence="2" type="ORF">J0A67_20220</name>
</gene>
<proteinExistence type="predicted"/>
<comment type="caution">
    <text evidence="2">The sequence shown here is derived from an EMBL/GenBank/DDBJ whole genome shotgun (WGS) entry which is preliminary data.</text>
</comment>
<dbReference type="SUPFAM" id="SSF53448">
    <property type="entry name" value="Nucleotide-diphospho-sugar transferases"/>
    <property type="match status" value="1"/>
</dbReference>
<name>A0ABS3BVW2_9BACT</name>
<reference evidence="2 3" key="1">
    <citation type="submission" date="2021-03" db="EMBL/GenBank/DDBJ databases">
        <title>novel species isolated from a fishpond in China.</title>
        <authorList>
            <person name="Lu H."/>
            <person name="Cai Z."/>
        </authorList>
    </citation>
    <scope>NUCLEOTIDE SEQUENCE [LARGE SCALE GENOMIC DNA]</scope>
    <source>
        <strain evidence="2 3">JCM 31546</strain>
    </source>
</reference>
<evidence type="ECO:0000313" key="3">
    <source>
        <dbReference type="Proteomes" id="UP000664698"/>
    </source>
</evidence>
<protein>
    <submittedName>
        <fullName evidence="2">Glycosyltransferase</fullName>
    </submittedName>
</protein>
<dbReference type="Proteomes" id="UP000664698">
    <property type="component" value="Unassembled WGS sequence"/>
</dbReference>
<dbReference type="RefSeq" id="WP_206571206.1">
    <property type="nucleotide sequence ID" value="NZ_JAFKCW010000005.1"/>
</dbReference>
<evidence type="ECO:0000313" key="2">
    <source>
        <dbReference type="EMBL" id="MBN7803212.1"/>
    </source>
</evidence>